<dbReference type="SMART" id="SM00448">
    <property type="entry name" value="REC"/>
    <property type="match status" value="1"/>
</dbReference>
<dbReference type="Proteomes" id="UP001344888">
    <property type="component" value="Unassembled WGS sequence"/>
</dbReference>
<keyword evidence="3" id="KW-0238">DNA-binding</keyword>
<dbReference type="InterPro" id="IPR001789">
    <property type="entry name" value="Sig_transdc_resp-reg_receiver"/>
</dbReference>
<keyword evidence="5" id="KW-0597">Phosphoprotein</keyword>
<feature type="domain" description="Response regulatory" evidence="6">
    <location>
        <begin position="2"/>
        <end position="118"/>
    </location>
</feature>
<evidence type="ECO:0000256" key="4">
    <source>
        <dbReference type="ARBA" id="ARBA00023163"/>
    </source>
</evidence>
<evidence type="ECO:0000313" key="7">
    <source>
        <dbReference type="EMBL" id="MEC1179722.1"/>
    </source>
</evidence>
<dbReference type="GO" id="GO:0006355">
    <property type="term" value="P:regulation of DNA-templated transcription"/>
    <property type="evidence" value="ECO:0007669"/>
    <property type="project" value="InterPro"/>
</dbReference>
<name>A0AAW9NPY2_9BACL</name>
<organism evidence="7 8">
    <name type="scientific">Metasolibacillus meyeri</name>
    <dbReference type="NCBI Taxonomy" id="1071052"/>
    <lineage>
        <taxon>Bacteria</taxon>
        <taxon>Bacillati</taxon>
        <taxon>Bacillota</taxon>
        <taxon>Bacilli</taxon>
        <taxon>Bacillales</taxon>
        <taxon>Caryophanaceae</taxon>
        <taxon>Metasolibacillus</taxon>
    </lineage>
</organism>
<dbReference type="GO" id="GO:0003677">
    <property type="term" value="F:DNA binding"/>
    <property type="evidence" value="ECO:0007669"/>
    <property type="project" value="UniProtKB-KW"/>
</dbReference>
<dbReference type="PANTHER" id="PTHR35807:SF2">
    <property type="entry name" value="TRANSCRIPTIONAL ACTIVATOR DOMAIN"/>
    <property type="match status" value="1"/>
</dbReference>
<dbReference type="Gene3D" id="3.40.50.2300">
    <property type="match status" value="1"/>
</dbReference>
<evidence type="ECO:0000259" key="6">
    <source>
        <dbReference type="PROSITE" id="PS50110"/>
    </source>
</evidence>
<keyword evidence="2" id="KW-0805">Transcription regulation</keyword>
<gene>
    <name evidence="7" type="ORF">P9B03_14575</name>
</gene>
<keyword evidence="1" id="KW-0902">Two-component regulatory system</keyword>
<accession>A0AAW9NPY2</accession>
<evidence type="ECO:0000313" key="8">
    <source>
        <dbReference type="Proteomes" id="UP001344888"/>
    </source>
</evidence>
<dbReference type="Gene3D" id="1.10.10.10">
    <property type="entry name" value="Winged helix-like DNA-binding domain superfamily/Winged helix DNA-binding domain"/>
    <property type="match status" value="1"/>
</dbReference>
<dbReference type="InterPro" id="IPR011006">
    <property type="entry name" value="CheY-like_superfamily"/>
</dbReference>
<evidence type="ECO:0000256" key="5">
    <source>
        <dbReference type="PROSITE-ProRule" id="PRU00169"/>
    </source>
</evidence>
<protein>
    <submittedName>
        <fullName evidence="7">Response regulator</fullName>
    </submittedName>
</protein>
<keyword evidence="8" id="KW-1185">Reference proteome</keyword>
<evidence type="ECO:0000256" key="2">
    <source>
        <dbReference type="ARBA" id="ARBA00023015"/>
    </source>
</evidence>
<reference evidence="7 8" key="1">
    <citation type="submission" date="2023-03" db="EMBL/GenBank/DDBJ databases">
        <title>Bacillus Genome Sequencing.</title>
        <authorList>
            <person name="Dunlap C."/>
        </authorList>
    </citation>
    <scope>NUCLEOTIDE SEQUENCE [LARGE SCALE GENOMIC DNA]</scope>
    <source>
        <strain evidence="7 8">B-59205</strain>
    </source>
</reference>
<dbReference type="SUPFAM" id="SSF46894">
    <property type="entry name" value="C-terminal effector domain of the bipartite response regulators"/>
    <property type="match status" value="1"/>
</dbReference>
<dbReference type="RefSeq" id="WP_326124210.1">
    <property type="nucleotide sequence ID" value="NZ_JARSFG010000019.1"/>
</dbReference>
<evidence type="ECO:0000256" key="1">
    <source>
        <dbReference type="ARBA" id="ARBA00023012"/>
    </source>
</evidence>
<dbReference type="InterPro" id="IPR016032">
    <property type="entry name" value="Sig_transdc_resp-reg_C-effctor"/>
</dbReference>
<dbReference type="PROSITE" id="PS50110">
    <property type="entry name" value="RESPONSE_REGULATORY"/>
    <property type="match status" value="1"/>
</dbReference>
<dbReference type="EMBL" id="JARSFG010000019">
    <property type="protein sequence ID" value="MEC1179722.1"/>
    <property type="molecule type" value="Genomic_DNA"/>
</dbReference>
<proteinExistence type="predicted"/>
<dbReference type="Pfam" id="PF03704">
    <property type="entry name" value="BTAD"/>
    <property type="match status" value="1"/>
</dbReference>
<dbReference type="InterPro" id="IPR011990">
    <property type="entry name" value="TPR-like_helical_dom_sf"/>
</dbReference>
<dbReference type="InterPro" id="IPR036388">
    <property type="entry name" value="WH-like_DNA-bd_sf"/>
</dbReference>
<feature type="modified residue" description="4-aspartylphosphate" evidence="5">
    <location>
        <position position="55"/>
    </location>
</feature>
<dbReference type="SUPFAM" id="SSF48452">
    <property type="entry name" value="TPR-like"/>
    <property type="match status" value="1"/>
</dbReference>
<dbReference type="SUPFAM" id="SSF52172">
    <property type="entry name" value="CheY-like"/>
    <property type="match status" value="1"/>
</dbReference>
<dbReference type="GO" id="GO:0000160">
    <property type="term" value="P:phosphorelay signal transduction system"/>
    <property type="evidence" value="ECO:0007669"/>
    <property type="project" value="UniProtKB-KW"/>
</dbReference>
<dbReference type="PANTHER" id="PTHR35807">
    <property type="entry name" value="TRANSCRIPTIONAL REGULATOR REDD-RELATED"/>
    <property type="match status" value="1"/>
</dbReference>
<dbReference type="InterPro" id="IPR051677">
    <property type="entry name" value="AfsR-DnrI-RedD_regulator"/>
</dbReference>
<evidence type="ECO:0000256" key="3">
    <source>
        <dbReference type="ARBA" id="ARBA00023125"/>
    </source>
</evidence>
<keyword evidence="4" id="KW-0804">Transcription</keyword>
<dbReference type="Gene3D" id="1.25.40.10">
    <property type="entry name" value="Tetratricopeptide repeat domain"/>
    <property type="match status" value="1"/>
</dbReference>
<sequence>MRVILIDDEALPIKHLKKLLINCEIRPIQVVGEFMNPLEALKNIATLQPDVVFLDIQMPALNGLELAEKIQAIQPNVEIVFITAYDRYAIDAFNVHAIDYMLKPVRKERLHKTMERLQTIIYSHQHITKNNSISLQLFGGVKVVLANGQIQSMKWRTAKAKEIFAYMVLNHEKTILRDTLLEMFWAGVDVNKAVNQLYTTISTIRHTLKKYNLQDIHISSPVFDSGYQLQLGNILIDVNEWMKQLKALPTLSIDTYKQHEQVVNAYEEHLLSDCDYIWVESEREYLKRLWLEHAIQLSKFYINEKKYKSAITVVRKLQKLNVDEESHYFTLMKLYDAIGDVSSVEQQYTLLKQTLKEQLTVEPDKEITGWFEQWQHQQAKLKS</sequence>
<dbReference type="AlphaFoldDB" id="A0AAW9NPY2"/>
<comment type="caution">
    <text evidence="7">The sequence shown here is derived from an EMBL/GenBank/DDBJ whole genome shotgun (WGS) entry which is preliminary data.</text>
</comment>
<dbReference type="SMART" id="SM01043">
    <property type="entry name" value="BTAD"/>
    <property type="match status" value="1"/>
</dbReference>
<dbReference type="Pfam" id="PF00072">
    <property type="entry name" value="Response_reg"/>
    <property type="match status" value="1"/>
</dbReference>
<dbReference type="InterPro" id="IPR005158">
    <property type="entry name" value="BTAD"/>
</dbReference>